<dbReference type="Proteomes" id="UP000295818">
    <property type="component" value="Unassembled WGS sequence"/>
</dbReference>
<evidence type="ECO:0000313" key="3">
    <source>
        <dbReference type="Proteomes" id="UP000295818"/>
    </source>
</evidence>
<evidence type="ECO:0000313" key="2">
    <source>
        <dbReference type="EMBL" id="TCO14464.1"/>
    </source>
</evidence>
<reference evidence="2 3" key="1">
    <citation type="journal article" date="2015" name="Stand. Genomic Sci.">
        <title>Genomic Encyclopedia of Bacterial and Archaeal Type Strains, Phase III: the genomes of soil and plant-associated and newly described type strains.</title>
        <authorList>
            <person name="Whitman W.B."/>
            <person name="Woyke T."/>
            <person name="Klenk H.P."/>
            <person name="Zhou Y."/>
            <person name="Lilburn T.G."/>
            <person name="Beck B.J."/>
            <person name="De Vos P."/>
            <person name="Vandamme P."/>
            <person name="Eisen J.A."/>
            <person name="Garrity G."/>
            <person name="Hugenholtz P."/>
            <person name="Kyrpides N.C."/>
        </authorList>
    </citation>
    <scope>NUCLEOTIDE SEQUENCE [LARGE SCALE GENOMIC DNA]</scope>
    <source>
        <strain evidence="2 3">VKM Ac-2538</strain>
    </source>
</reference>
<gene>
    <name evidence="2" type="ORF">EV644_12088</name>
</gene>
<keyword evidence="3" id="KW-1185">Reference proteome</keyword>
<feature type="region of interest" description="Disordered" evidence="1">
    <location>
        <begin position="1"/>
        <end position="27"/>
    </location>
</feature>
<accession>A0ABY2BBG0</accession>
<name>A0ABY2BBG0_9ACTN</name>
<dbReference type="EMBL" id="SLWM01000020">
    <property type="protein sequence ID" value="TCO14464.1"/>
    <property type="molecule type" value="Genomic_DNA"/>
</dbReference>
<evidence type="ECO:0000256" key="1">
    <source>
        <dbReference type="SAM" id="MobiDB-lite"/>
    </source>
</evidence>
<comment type="caution">
    <text evidence="2">The sequence shown here is derived from an EMBL/GenBank/DDBJ whole genome shotgun (WGS) entry which is preliminary data.</text>
</comment>
<dbReference type="RefSeq" id="WP_158293010.1">
    <property type="nucleotide sequence ID" value="NZ_SLWM01000020.1"/>
</dbReference>
<organism evidence="2 3">
    <name type="scientific">Kribbella orskensis</name>
    <dbReference type="NCBI Taxonomy" id="2512216"/>
    <lineage>
        <taxon>Bacteria</taxon>
        <taxon>Bacillati</taxon>
        <taxon>Actinomycetota</taxon>
        <taxon>Actinomycetes</taxon>
        <taxon>Propionibacteriales</taxon>
        <taxon>Kribbellaceae</taxon>
        <taxon>Kribbella</taxon>
    </lineage>
</organism>
<protein>
    <submittedName>
        <fullName evidence="2">Uncharacterized protein</fullName>
    </submittedName>
</protein>
<proteinExistence type="predicted"/>
<sequence>MQDQPTEPMPGVPDEQAPDPSLRATRKEIRDVESMLRKAIAEDDKLAGHEDAGR</sequence>